<gene>
    <name evidence="1" type="ORF">SAMN04487928_11933</name>
</gene>
<evidence type="ECO:0000313" key="2">
    <source>
        <dbReference type="Proteomes" id="UP000182624"/>
    </source>
</evidence>
<organism evidence="1 2">
    <name type="scientific">Butyrivibrio proteoclasticus</name>
    <dbReference type="NCBI Taxonomy" id="43305"/>
    <lineage>
        <taxon>Bacteria</taxon>
        <taxon>Bacillati</taxon>
        <taxon>Bacillota</taxon>
        <taxon>Clostridia</taxon>
        <taxon>Lachnospirales</taxon>
        <taxon>Lachnospiraceae</taxon>
        <taxon>Butyrivibrio</taxon>
    </lineage>
</organism>
<dbReference type="EMBL" id="FOXO01000019">
    <property type="protein sequence ID" value="SFQ11343.1"/>
    <property type="molecule type" value="Genomic_DNA"/>
</dbReference>
<accession>A0A1I5VVB1</accession>
<sequence>MSISLDVLYHLVEPNVYENYMNNLFGSSNKWVGIYSYDGKLDLPMASHVLYREHNDYIKEHFKNFRLVEIIKNQYKRTLSSDPETTSWCDFFFYESV</sequence>
<proteinExistence type="predicted"/>
<dbReference type="AlphaFoldDB" id="A0A1I5VVB1"/>
<reference evidence="2" key="1">
    <citation type="submission" date="2016-10" db="EMBL/GenBank/DDBJ databases">
        <authorList>
            <person name="Varghese N."/>
            <person name="Submissions S."/>
        </authorList>
    </citation>
    <scope>NUCLEOTIDE SEQUENCE [LARGE SCALE GENOMIC DNA]</scope>
    <source>
        <strain evidence="2">P18</strain>
    </source>
</reference>
<name>A0A1I5VVB1_9FIRM</name>
<evidence type="ECO:0000313" key="1">
    <source>
        <dbReference type="EMBL" id="SFQ11343.1"/>
    </source>
</evidence>
<dbReference type="Proteomes" id="UP000182624">
    <property type="component" value="Unassembled WGS sequence"/>
</dbReference>
<keyword evidence="2" id="KW-1185">Reference proteome</keyword>
<protein>
    <submittedName>
        <fullName evidence="1">Uncharacterized protein</fullName>
    </submittedName>
</protein>